<evidence type="ECO:0000259" key="3">
    <source>
        <dbReference type="PROSITE" id="PS50234"/>
    </source>
</evidence>
<dbReference type="PROSITE" id="PS50293">
    <property type="entry name" value="TPR_REGION"/>
    <property type="match status" value="1"/>
</dbReference>
<dbReference type="Pfam" id="PF13519">
    <property type="entry name" value="VWA_2"/>
    <property type="match status" value="1"/>
</dbReference>
<proteinExistence type="predicted"/>
<dbReference type="Gene3D" id="1.25.40.10">
    <property type="entry name" value="Tetratricopeptide repeat domain"/>
    <property type="match status" value="1"/>
</dbReference>
<feature type="transmembrane region" description="Helical" evidence="2">
    <location>
        <begin position="12"/>
        <end position="28"/>
    </location>
</feature>
<feature type="compositionally biased region" description="Acidic residues" evidence="1">
    <location>
        <begin position="548"/>
        <end position="574"/>
    </location>
</feature>
<dbReference type="AlphaFoldDB" id="A0A3B0ZW99"/>
<dbReference type="InterPro" id="IPR050768">
    <property type="entry name" value="UPF0353/GerABKA_families"/>
</dbReference>
<feature type="transmembrane region" description="Helical" evidence="2">
    <location>
        <begin position="59"/>
        <end position="80"/>
    </location>
</feature>
<dbReference type="EMBL" id="UOFR01000014">
    <property type="protein sequence ID" value="VAW92323.1"/>
    <property type="molecule type" value="Genomic_DNA"/>
</dbReference>
<dbReference type="SMART" id="SM00028">
    <property type="entry name" value="TPR"/>
    <property type="match status" value="1"/>
</dbReference>
<keyword evidence="2" id="KW-0812">Transmembrane</keyword>
<protein>
    <submittedName>
        <fullName evidence="4">Aerotolerance protein BatB / Aerotolerance protein BatC</fullName>
    </submittedName>
</protein>
<dbReference type="SUPFAM" id="SSF53300">
    <property type="entry name" value="vWA-like"/>
    <property type="match status" value="1"/>
</dbReference>
<feature type="domain" description="VWFA" evidence="3">
    <location>
        <begin position="93"/>
        <end position="296"/>
    </location>
</feature>
<dbReference type="PANTHER" id="PTHR22550:SF14">
    <property type="entry name" value="VWFA DOMAIN-CONTAINING PROTEIN"/>
    <property type="match status" value="1"/>
</dbReference>
<dbReference type="InterPro" id="IPR019734">
    <property type="entry name" value="TPR_rpt"/>
</dbReference>
<evidence type="ECO:0000256" key="1">
    <source>
        <dbReference type="SAM" id="MobiDB-lite"/>
    </source>
</evidence>
<reference evidence="4" key="1">
    <citation type="submission" date="2018-06" db="EMBL/GenBank/DDBJ databases">
        <authorList>
            <person name="Zhirakovskaya E."/>
        </authorList>
    </citation>
    <scope>NUCLEOTIDE SEQUENCE</scope>
</reference>
<dbReference type="Pfam" id="PF00515">
    <property type="entry name" value="TPR_1"/>
    <property type="match status" value="1"/>
</dbReference>
<keyword evidence="2" id="KW-1133">Transmembrane helix</keyword>
<organism evidence="4">
    <name type="scientific">hydrothermal vent metagenome</name>
    <dbReference type="NCBI Taxonomy" id="652676"/>
    <lineage>
        <taxon>unclassified sequences</taxon>
        <taxon>metagenomes</taxon>
        <taxon>ecological metagenomes</taxon>
    </lineage>
</organism>
<dbReference type="InterPro" id="IPR011990">
    <property type="entry name" value="TPR-like_helical_dom_sf"/>
</dbReference>
<gene>
    <name evidence="4" type="ORF">MNBD_GAMMA21-1219</name>
</gene>
<dbReference type="InterPro" id="IPR002035">
    <property type="entry name" value="VWF_A"/>
</dbReference>
<feature type="region of interest" description="Disordered" evidence="1">
    <location>
        <begin position="463"/>
        <end position="607"/>
    </location>
</feature>
<evidence type="ECO:0000256" key="2">
    <source>
        <dbReference type="SAM" id="Phobius"/>
    </source>
</evidence>
<feature type="compositionally biased region" description="Polar residues" evidence="1">
    <location>
        <begin position="527"/>
        <end position="538"/>
    </location>
</feature>
<dbReference type="SMART" id="SM00327">
    <property type="entry name" value="VWA"/>
    <property type="match status" value="1"/>
</dbReference>
<dbReference type="InterPro" id="IPR036465">
    <property type="entry name" value="vWFA_dom_sf"/>
</dbReference>
<evidence type="ECO:0000313" key="4">
    <source>
        <dbReference type="EMBL" id="VAW92323.1"/>
    </source>
</evidence>
<dbReference type="PANTHER" id="PTHR22550">
    <property type="entry name" value="SPORE GERMINATION PROTEIN"/>
    <property type="match status" value="1"/>
</dbReference>
<dbReference type="SUPFAM" id="SSF48452">
    <property type="entry name" value="TPR-like"/>
    <property type="match status" value="1"/>
</dbReference>
<dbReference type="Gene3D" id="3.40.50.410">
    <property type="entry name" value="von Willebrand factor, type A domain"/>
    <property type="match status" value="1"/>
</dbReference>
<keyword evidence="2" id="KW-0472">Membrane</keyword>
<name>A0A3B0ZW99_9ZZZZ</name>
<dbReference type="PROSITE" id="PS50005">
    <property type="entry name" value="TPR"/>
    <property type="match status" value="1"/>
</dbReference>
<accession>A0A3B0ZW99</accession>
<dbReference type="PROSITE" id="PS50234">
    <property type="entry name" value="VWFA"/>
    <property type="match status" value="1"/>
</dbReference>
<sequence length="629" mass="69431">MIEALHFLRPDWFYAFIPLGVLLYLIRHNQSSHSSWQRVCDPQLIPHILHRANNTTRRLPLFLALLAASITIVSLAGPVWKKLPTPVFTDTSALVIALDLSQSMNSNDLRPSRIARAKLKTQDLLAARKTGQTALIVYAARAYTVTPLTEDANTILNLLPTLETSLMPVQGSAAVAALELATQLFAQTGIEQGDVLLITDDASNVDIQTATQLREQGHRVSVYAAGTIDGAPIPLDSGSGSGSGYLTDQNGAIVIPVLARDTLRQLAMAGGGRYVELQNDDSDTAELTRLYAAKTIGADIDPTDLSADTWREEGPWLLLLVIPLAALWFRRGWLACLAVFFLPFAEPVYALDGQNLWWSPDQKAQHQFNQGNHSQAAKLFQRPDWKAAALYNTGNYLQAIKILDTLDTSDAYYNKGNALAKLNRFHEAIKAYDEAIRRNKNHHNARHNRLLVQQALLNQEHTPNLKPGEAEEDSQDEQGTPPPDGNPQDSPSTPQEAEDSSSAQAAQRNPDSESEEDAQPADRDNTEPQSANNDSAQQNSKPENSESPSEDQLPDEQMTDAGDVDTDTPQDDNEPPPPENPDNAERDEQQLVTEQWLNRIPDDPGGLLRRKFLHQYSNQATPPQSNKTW</sequence>